<dbReference type="SUPFAM" id="SSF48371">
    <property type="entry name" value="ARM repeat"/>
    <property type="match status" value="1"/>
</dbReference>
<protein>
    <submittedName>
        <fullName evidence="1">HEAT domain containing protein</fullName>
    </submittedName>
</protein>
<name>E4SGM2_CALK2</name>
<dbReference type="PATRIC" id="fig|632348.3.peg.2170"/>
<organism evidence="1 2">
    <name type="scientific">Caldicellulosiruptor kronotskyensis (strain DSM 18902 / VKM B-2412 / 2002)</name>
    <dbReference type="NCBI Taxonomy" id="632348"/>
    <lineage>
        <taxon>Bacteria</taxon>
        <taxon>Bacillati</taxon>
        <taxon>Bacillota</taxon>
        <taxon>Bacillota incertae sedis</taxon>
        <taxon>Caldicellulosiruptorales</taxon>
        <taxon>Caldicellulosiruptoraceae</taxon>
        <taxon>Caldicellulosiruptor</taxon>
    </lineage>
</organism>
<dbReference type="EMBL" id="CP002330">
    <property type="protein sequence ID" value="ADQ46897.1"/>
    <property type="molecule type" value="Genomic_DNA"/>
</dbReference>
<reference key="1">
    <citation type="submission" date="2010-11" db="EMBL/GenBank/DDBJ databases">
        <title>Complete sequence of Caldicellulosiruptor kronotskyensis 2002.</title>
        <authorList>
            <consortium name="US DOE Joint Genome Institute"/>
            <person name="Lucas S."/>
            <person name="Copeland A."/>
            <person name="Lapidus A."/>
            <person name="Cheng J.-F."/>
            <person name="Bruce D."/>
            <person name="Goodwin L."/>
            <person name="Pitluck S."/>
            <person name="Davenport K."/>
            <person name="Detter J.C."/>
            <person name="Han C."/>
            <person name="Tapia R."/>
            <person name="Land M."/>
            <person name="Hauser L."/>
            <person name="Jeffries C."/>
            <person name="Kyrpides N."/>
            <person name="Ivanova N."/>
            <person name="Mikhailova N."/>
            <person name="Blumer-Schuette S.E."/>
            <person name="Kelly R.M."/>
            <person name="Woyke T."/>
        </authorList>
    </citation>
    <scope>NUCLEOTIDE SEQUENCE</scope>
    <source>
        <strain>2002</strain>
    </source>
</reference>
<evidence type="ECO:0000313" key="1">
    <source>
        <dbReference type="EMBL" id="ADQ46897.1"/>
    </source>
</evidence>
<dbReference type="RefSeq" id="WP_013430971.1">
    <property type="nucleotide sequence ID" value="NC_014720.1"/>
</dbReference>
<dbReference type="AlphaFoldDB" id="E4SGM2"/>
<dbReference type="PANTHER" id="PTHR12697">
    <property type="entry name" value="PBS LYASE HEAT-LIKE PROTEIN"/>
    <property type="match status" value="1"/>
</dbReference>
<gene>
    <name evidence="1" type="ordered locus">Calkro_2054</name>
</gene>
<dbReference type="Proteomes" id="UP000006835">
    <property type="component" value="Chromosome"/>
</dbReference>
<sequence>MNSAMEIIEMLNSDDYLLQKEAIENAPKFKEPEIVDRLIDLFIKTNNKMIEEHITEALKQIGGSYTVEKLLRLLDHEEARVRVFAFEVLSKIGNDNIHAIIKEAENPDKNVRKFVVDILGALKNKEAVDTLLKRLSDDDVNVVQGAIEALGNIGDVEALKKVIEFLPSAHLWVQWTIIESIKKVNNRELISEVLNLPWEIEDIIFDSIFDMVKENGTLENVEDAVNLYLKLSTQLRIKVLDTIYSIYIKSDKQKLEKVLSNTSFFDEIKTILIYGSDTQKFEIFNYMGSIEDKDFVRFIKSRVFDETVILSAIKLYYASNTLEKRELVRVFKYFNKSKLVEYMREIFKGDDNILKLSGLKIMRYNGIKEAADVLPEMIKEDELLPEVLKTVIELNLKELFDRIYEEYFNVKSDDLRLLMLECMVELRPDDARVVALIKDELANEYLSDVHILKLLQLVRKISDKEPFRLQLEYLADHPNIEISIEAQDLLGG</sequence>
<dbReference type="KEGG" id="ckn:Calkro_2054"/>
<dbReference type="OrthoDB" id="2078907at2"/>
<dbReference type="InterPro" id="IPR011989">
    <property type="entry name" value="ARM-like"/>
</dbReference>
<evidence type="ECO:0000313" key="2">
    <source>
        <dbReference type="Proteomes" id="UP000006835"/>
    </source>
</evidence>
<dbReference type="InterPro" id="IPR016024">
    <property type="entry name" value="ARM-type_fold"/>
</dbReference>
<dbReference type="Pfam" id="PF13646">
    <property type="entry name" value="HEAT_2"/>
    <property type="match status" value="2"/>
</dbReference>
<keyword evidence="2" id="KW-1185">Reference proteome</keyword>
<dbReference type="GO" id="GO:0016491">
    <property type="term" value="F:oxidoreductase activity"/>
    <property type="evidence" value="ECO:0007669"/>
    <property type="project" value="TreeGrafter"/>
</dbReference>
<reference evidence="1 2" key="2">
    <citation type="journal article" date="2011" name="J. Bacteriol.">
        <title>Complete genome sequences for the anaerobic, extremely thermophilic plant biomass-degrading bacteria Caldicellulosiruptor hydrothermalis, Caldicellulosiruptor kristjanssonii, Caldicellulosiruptor kronotskyensis, Caldicellulosiruptor owensenis, and Caldicellulosiruptor lactoaceticus.</title>
        <authorList>
            <person name="Blumer-Schuette S.E."/>
            <person name="Ozdemir I."/>
            <person name="Mistry D."/>
            <person name="Lucas S."/>
            <person name="Lapidus A."/>
            <person name="Cheng J.F."/>
            <person name="Goodwin L.A."/>
            <person name="Pitluck S."/>
            <person name="Land M.L."/>
            <person name="Hauser L.J."/>
            <person name="Woyke T."/>
            <person name="Mikhailova N."/>
            <person name="Pati A."/>
            <person name="Kyrpides N.C."/>
            <person name="Ivanova N."/>
            <person name="Detter J.C."/>
            <person name="Walston-Davenport K."/>
            <person name="Han S."/>
            <person name="Adams M.W."/>
            <person name="Kelly R.M."/>
        </authorList>
    </citation>
    <scope>NUCLEOTIDE SEQUENCE [LARGE SCALE GENOMIC DNA]</scope>
    <source>
        <strain evidence="2">DSM 18902 / VKM B-2412 / 2002</strain>
    </source>
</reference>
<dbReference type="Gene3D" id="1.25.10.10">
    <property type="entry name" value="Leucine-rich Repeat Variant"/>
    <property type="match status" value="2"/>
</dbReference>
<dbReference type="PANTHER" id="PTHR12697:SF5">
    <property type="entry name" value="DEOXYHYPUSINE HYDROXYLASE"/>
    <property type="match status" value="1"/>
</dbReference>
<accession>E4SGM2</accession>
<proteinExistence type="predicted"/>
<dbReference type="HOGENOM" id="CLU_553992_0_0_9"/>